<reference evidence="4 5" key="1">
    <citation type="submission" date="2014-07" db="EMBL/GenBank/DDBJ databases">
        <title>Comparative genomic insights into amoeba endosymbionts belonging to the families of Holosporaceae and Candidatus Midichloriaceae within Rickettsiales.</title>
        <authorList>
            <person name="Wang Z."/>
            <person name="Wu M."/>
        </authorList>
    </citation>
    <scope>NUCLEOTIDE SEQUENCE [LARGE SCALE GENOMIC DNA]</scope>
    <source>
        <strain evidence="4">PRA3</strain>
    </source>
</reference>
<dbReference type="EMBL" id="CP008941">
    <property type="protein sequence ID" value="AIK97255.1"/>
    <property type="molecule type" value="Genomic_DNA"/>
</dbReference>
<proteinExistence type="predicted"/>
<feature type="coiled-coil region" evidence="1">
    <location>
        <begin position="5"/>
        <end position="39"/>
    </location>
</feature>
<evidence type="ECO:0000313" key="5">
    <source>
        <dbReference type="Proteomes" id="UP000028926"/>
    </source>
</evidence>
<dbReference type="GO" id="GO:0003677">
    <property type="term" value="F:DNA binding"/>
    <property type="evidence" value="ECO:0007669"/>
    <property type="project" value="InterPro"/>
</dbReference>
<evidence type="ECO:0000259" key="3">
    <source>
        <dbReference type="Pfam" id="PF10073"/>
    </source>
</evidence>
<name>A0A077B2M5_9PROT</name>
<dbReference type="eggNOG" id="COG3750">
    <property type="taxonomic scope" value="Bacteria"/>
</dbReference>
<dbReference type="HOGENOM" id="CLU_158651_3_0_5"/>
<gene>
    <name evidence="4" type="ORF">ID47_11715</name>
</gene>
<dbReference type="Pfam" id="PF10073">
    <property type="entry name" value="GapR_DNA-bd"/>
    <property type="match status" value="1"/>
</dbReference>
<keyword evidence="1" id="KW-0175">Coiled coil</keyword>
<keyword evidence="5" id="KW-1185">Reference proteome</keyword>
<dbReference type="Proteomes" id="UP000028926">
    <property type="component" value="Chromosome"/>
</dbReference>
<dbReference type="NCBIfam" id="NF010247">
    <property type="entry name" value="PRK13694.1"/>
    <property type="match status" value="1"/>
</dbReference>
<dbReference type="InterPro" id="IPR046367">
    <property type="entry name" value="GapR-like_DNA-bd"/>
</dbReference>
<dbReference type="AlphaFoldDB" id="A0A077B2M5"/>
<evidence type="ECO:0000256" key="2">
    <source>
        <dbReference type="SAM" id="MobiDB-lite"/>
    </source>
</evidence>
<accession>A0A077B2M5</accession>
<dbReference type="KEGG" id="paca:ID47_11715"/>
<feature type="domain" description="GapR-like DNA-binding" evidence="3">
    <location>
        <begin position="9"/>
        <end position="79"/>
    </location>
</feature>
<evidence type="ECO:0000256" key="1">
    <source>
        <dbReference type="SAM" id="Coils"/>
    </source>
</evidence>
<feature type="region of interest" description="Disordered" evidence="2">
    <location>
        <begin position="84"/>
        <end position="105"/>
    </location>
</feature>
<sequence length="105" mass="11990">MQIINNSSANQLRLFIEKIERLEEEKSELMENIREVFSEAKAVGFDPKVMKQLIKLRKMKHEEAVEQEELLDIYRAALGMIPSGQFTTDDLPPHTGESDNDAEAA</sequence>
<organism evidence="4 5">
    <name type="scientific">Candidatus Odyssella acanthamoebae</name>
    <dbReference type="NCBI Taxonomy" id="91604"/>
    <lineage>
        <taxon>Bacteria</taxon>
        <taxon>Pseudomonadati</taxon>
        <taxon>Pseudomonadota</taxon>
        <taxon>Alphaproteobacteria</taxon>
        <taxon>Holosporales</taxon>
        <taxon>Candidatus Paracaedibacteraceae</taxon>
        <taxon>Candidatus Odyssella</taxon>
    </lineage>
</organism>
<dbReference type="RefSeq" id="WP_038466605.1">
    <property type="nucleotide sequence ID" value="NZ_CP008941.1"/>
</dbReference>
<evidence type="ECO:0000313" key="4">
    <source>
        <dbReference type="EMBL" id="AIK97255.1"/>
    </source>
</evidence>
<dbReference type="STRING" id="91604.ID47_11715"/>
<protein>
    <recommendedName>
        <fullName evidence="3">GapR-like DNA-binding domain-containing protein</fullName>
    </recommendedName>
</protein>